<dbReference type="InterPro" id="IPR051122">
    <property type="entry name" value="SDR_DHRS6-like"/>
</dbReference>
<dbReference type="NCBIfam" id="NF005559">
    <property type="entry name" value="PRK07231.1"/>
    <property type="match status" value="1"/>
</dbReference>
<gene>
    <name evidence="3" type="ORF">SAMN05192580_3304</name>
</gene>
<dbReference type="OrthoDB" id="5457012at2"/>
<dbReference type="InterPro" id="IPR002347">
    <property type="entry name" value="SDR_fam"/>
</dbReference>
<protein>
    <submittedName>
        <fullName evidence="3">NAD(P)-dependent dehydrogenase, short-chain alcohol dehydrogenase family</fullName>
    </submittedName>
</protein>
<dbReference type="PRINTS" id="PR00080">
    <property type="entry name" value="SDRFAMILY"/>
</dbReference>
<dbReference type="AlphaFoldDB" id="A0A1I6M1M6"/>
<dbReference type="RefSeq" id="WP_093316181.1">
    <property type="nucleotide sequence ID" value="NZ_FOZG01000003.1"/>
</dbReference>
<dbReference type="Proteomes" id="UP000198824">
    <property type="component" value="Unassembled WGS sequence"/>
</dbReference>
<accession>A0A1I6M1M6</accession>
<organism evidence="3 4">
    <name type="scientific">Sphingomonas jatrophae</name>
    <dbReference type="NCBI Taxonomy" id="1166337"/>
    <lineage>
        <taxon>Bacteria</taxon>
        <taxon>Pseudomonadati</taxon>
        <taxon>Pseudomonadota</taxon>
        <taxon>Alphaproteobacteria</taxon>
        <taxon>Sphingomonadales</taxon>
        <taxon>Sphingomonadaceae</taxon>
        <taxon>Sphingomonas</taxon>
    </lineage>
</organism>
<proteinExistence type="inferred from homology"/>
<name>A0A1I6M1M6_9SPHN</name>
<dbReference type="InterPro" id="IPR036291">
    <property type="entry name" value="NAD(P)-bd_dom_sf"/>
</dbReference>
<comment type="similarity">
    <text evidence="1">Belongs to the short-chain dehydrogenases/reductases (SDR) family.</text>
</comment>
<dbReference type="PRINTS" id="PR00081">
    <property type="entry name" value="GDHRDH"/>
</dbReference>
<evidence type="ECO:0000256" key="2">
    <source>
        <dbReference type="ARBA" id="ARBA00023002"/>
    </source>
</evidence>
<dbReference type="InterPro" id="IPR020904">
    <property type="entry name" value="Sc_DH/Rdtase_CS"/>
</dbReference>
<reference evidence="3 4" key="1">
    <citation type="submission" date="2016-10" db="EMBL/GenBank/DDBJ databases">
        <authorList>
            <person name="de Groot N.N."/>
        </authorList>
    </citation>
    <scope>NUCLEOTIDE SEQUENCE [LARGE SCALE GENOMIC DNA]</scope>
    <source>
        <strain evidence="3 4">S5-249</strain>
    </source>
</reference>
<dbReference type="STRING" id="1166337.SAMN05192580_3304"/>
<dbReference type="Pfam" id="PF13561">
    <property type="entry name" value="adh_short_C2"/>
    <property type="match status" value="1"/>
</dbReference>
<dbReference type="SUPFAM" id="SSF51735">
    <property type="entry name" value="NAD(P)-binding Rossmann-fold domains"/>
    <property type="match status" value="1"/>
</dbReference>
<dbReference type="PANTHER" id="PTHR43477:SF1">
    <property type="entry name" value="DIHYDROANTICAPSIN 7-DEHYDROGENASE"/>
    <property type="match status" value="1"/>
</dbReference>
<dbReference type="Gene3D" id="3.40.50.720">
    <property type="entry name" value="NAD(P)-binding Rossmann-like Domain"/>
    <property type="match status" value="1"/>
</dbReference>
<dbReference type="FunFam" id="3.40.50.720:FF:000084">
    <property type="entry name" value="Short-chain dehydrogenase reductase"/>
    <property type="match status" value="1"/>
</dbReference>
<sequence>MGGRVEGKVALVTGAGSEGGLGDAIARRLVEEGATVWLTDIDEAGASARAAEIGGSARGLGQDVTSEDDWARVLAETGPLDVLVNNAGIAVLRMIEELTPADYARQMEVNMTSAYLGMRAAIANMRAHGRGGSIINMSSVAGLVGIAGVSGYAASKAGLRLFGKAIAMETAKQKIRVNSVHPGMIMTGMQKVALQDNPDQYHLLTAGIPMGYMGEPIEIANMVLFLASEEARYITGAEFVVDGGMTAQ</sequence>
<dbReference type="EMBL" id="FOZG01000003">
    <property type="protein sequence ID" value="SFS09616.1"/>
    <property type="molecule type" value="Genomic_DNA"/>
</dbReference>
<dbReference type="PROSITE" id="PS00061">
    <property type="entry name" value="ADH_SHORT"/>
    <property type="match status" value="1"/>
</dbReference>
<evidence type="ECO:0000256" key="1">
    <source>
        <dbReference type="ARBA" id="ARBA00006484"/>
    </source>
</evidence>
<dbReference type="PANTHER" id="PTHR43477">
    <property type="entry name" value="DIHYDROANTICAPSIN 7-DEHYDROGENASE"/>
    <property type="match status" value="1"/>
</dbReference>
<evidence type="ECO:0000313" key="4">
    <source>
        <dbReference type="Proteomes" id="UP000198824"/>
    </source>
</evidence>
<keyword evidence="2" id="KW-0560">Oxidoreductase</keyword>
<evidence type="ECO:0000313" key="3">
    <source>
        <dbReference type="EMBL" id="SFS09616.1"/>
    </source>
</evidence>
<keyword evidence="4" id="KW-1185">Reference proteome</keyword>
<dbReference type="GO" id="GO:0016491">
    <property type="term" value="F:oxidoreductase activity"/>
    <property type="evidence" value="ECO:0007669"/>
    <property type="project" value="UniProtKB-KW"/>
</dbReference>